<feature type="region of interest" description="Disordered" evidence="4">
    <location>
        <begin position="23"/>
        <end position="50"/>
    </location>
</feature>
<comment type="similarity">
    <text evidence="2 3">Belongs to the peptidase M16 family.</text>
</comment>
<feature type="chain" id="PRO_5045859517" evidence="5">
    <location>
        <begin position="24"/>
        <end position="937"/>
    </location>
</feature>
<feature type="domain" description="Peptidase M16 C-terminal" evidence="7">
    <location>
        <begin position="677"/>
        <end position="856"/>
    </location>
</feature>
<comment type="cofactor">
    <cofactor evidence="1">
        <name>Zn(2+)</name>
        <dbReference type="ChEBI" id="CHEBI:29105"/>
    </cofactor>
</comment>
<feature type="signal peptide" evidence="5">
    <location>
        <begin position="1"/>
        <end position="23"/>
    </location>
</feature>
<evidence type="ECO:0000256" key="3">
    <source>
        <dbReference type="RuleBase" id="RU004447"/>
    </source>
</evidence>
<dbReference type="PANTHER" id="PTHR11851:SF49">
    <property type="entry name" value="MITOCHONDRIAL-PROCESSING PEPTIDASE SUBUNIT ALPHA"/>
    <property type="match status" value="1"/>
</dbReference>
<feature type="domain" description="Peptidase M16 C-terminal" evidence="7">
    <location>
        <begin position="223"/>
        <end position="398"/>
    </location>
</feature>
<dbReference type="InterPro" id="IPR011249">
    <property type="entry name" value="Metalloenz_LuxS/M16"/>
</dbReference>
<dbReference type="EMBL" id="CP043494">
    <property type="protein sequence ID" value="WNG52110.1"/>
    <property type="molecule type" value="Genomic_DNA"/>
</dbReference>
<dbReference type="PROSITE" id="PS51318">
    <property type="entry name" value="TAT"/>
    <property type="match status" value="1"/>
</dbReference>
<dbReference type="Pfam" id="PF00675">
    <property type="entry name" value="Peptidase_M16"/>
    <property type="match status" value="1"/>
</dbReference>
<accession>A0ABY9X9Q8</accession>
<dbReference type="PROSITE" id="PS00143">
    <property type="entry name" value="INSULINASE"/>
    <property type="match status" value="1"/>
</dbReference>
<evidence type="ECO:0000256" key="1">
    <source>
        <dbReference type="ARBA" id="ARBA00001947"/>
    </source>
</evidence>
<dbReference type="Proteomes" id="UP001611383">
    <property type="component" value="Chromosome"/>
</dbReference>
<dbReference type="RefSeq" id="WP_395812489.1">
    <property type="nucleotide sequence ID" value="NZ_CP043494.1"/>
</dbReference>
<dbReference type="InterPro" id="IPR001431">
    <property type="entry name" value="Pept_M16_Zn_BS"/>
</dbReference>
<dbReference type="InterPro" id="IPR006311">
    <property type="entry name" value="TAT_signal"/>
</dbReference>
<reference evidence="8 9" key="1">
    <citation type="submission" date="2019-08" db="EMBL/GenBank/DDBJ databases">
        <title>Archangium and Cystobacter genomes.</title>
        <authorList>
            <person name="Chen I.-C.K."/>
            <person name="Wielgoss S."/>
        </authorList>
    </citation>
    <scope>NUCLEOTIDE SEQUENCE [LARGE SCALE GENOMIC DNA]</scope>
    <source>
        <strain evidence="8 9">Cbm 6</strain>
    </source>
</reference>
<evidence type="ECO:0000259" key="6">
    <source>
        <dbReference type="Pfam" id="PF00675"/>
    </source>
</evidence>
<keyword evidence="5" id="KW-0732">Signal</keyword>
<dbReference type="InterPro" id="IPR007863">
    <property type="entry name" value="Peptidase_M16_C"/>
</dbReference>
<name>A0ABY9X9Q8_9BACT</name>
<proteinExistence type="inferred from homology"/>
<sequence>MSLPSRFRLLVAALLVASAPALAKGPTPASAPAKVASQPRDRSKATSPAPFTSVEGITEYRLDNGLRVLLFPDPTKPTVTVNVTYFVGSRHEGYGETGMAHLLEHLLFKGTPSHKNIPQELTQRGARPNGTTWLDRTNYYETLPASDENLRWALAFEADRMVNSFIAKKDLDSEMTVVRNELERGENDPSRILFQRVMSAAFLWHNYGKSTIGSRADLEHVPIERLQAFYRKYYRPDNAMLVIAGAFEPQKALAEVQKTFGRLRKPAEPLPVTYTEEPTQDGERHVTLRRVGDVSALAAVYHVPQGAHPDFAAIDVLTHALGNAPSGRLYKALVEPKKAASASAYNFQLHDPGVLAFSAEVREGQSLDAARDTLLKTVEDAARTPFTQDEVDRAKTALLKYIELMLNDSENAAIQLSEWAAIGDWRLLFLHRDRIEAVTPADVTRVAEQYLKSSNRTLGQFIPTAKPDRSEMPASVDVASMLEGYKGRGEVVQGEAFDPSPANIEKRVQRSQTGGLKLALLPKKTRGEMVSVTFNLRWGTEKAVWNRSDAADYAGMMLMRGTTKHSRQELRDAFDKLKARVGVDGGATGASVSLEVPRQNLAEVMKLVAEVLREPAFDAKEFALLQEERLASLESQRSEPNTQGRIAYSRALSPYPKGHPYYADSLEEAIQGVKETTLEQARTFYREFYGASQGELAAVGDFDPEVLKKQVAELFGDWKSPAPYARIPAQPYKTGTQALVLETPDKANALFLAGQGLSLRDDNPDYPALVLGNFLLGGGFLNSRLATRVRQQEGLSYGVSSSLSAGAMDAVGSFSTYAIYAPQNAGKLESAVREELEKVLQKGFSADELEKARAGLLEYRRTNRSDDGGLARTLAAYLYYGRTLDFDAAFEKRMSALKPDDVRTALSKYLDWKKVTVVKAGDFAGAEKKTQTPVPTP</sequence>
<dbReference type="InterPro" id="IPR011765">
    <property type="entry name" value="Pept_M16_N"/>
</dbReference>
<gene>
    <name evidence="8" type="ORF">F0U60_54405</name>
</gene>
<dbReference type="SUPFAM" id="SSF63411">
    <property type="entry name" value="LuxS/MPP-like metallohydrolase"/>
    <property type="match status" value="4"/>
</dbReference>
<evidence type="ECO:0000259" key="7">
    <source>
        <dbReference type="Pfam" id="PF05193"/>
    </source>
</evidence>
<dbReference type="Gene3D" id="3.30.830.10">
    <property type="entry name" value="Metalloenzyme, LuxS/M16 peptidase-like"/>
    <property type="match status" value="4"/>
</dbReference>
<protein>
    <submittedName>
        <fullName evidence="8">Insulinase family protein</fullName>
    </submittedName>
</protein>
<evidence type="ECO:0000256" key="4">
    <source>
        <dbReference type="SAM" id="MobiDB-lite"/>
    </source>
</evidence>
<evidence type="ECO:0000256" key="2">
    <source>
        <dbReference type="ARBA" id="ARBA00007261"/>
    </source>
</evidence>
<dbReference type="InterPro" id="IPR050361">
    <property type="entry name" value="MPP/UQCRC_Complex"/>
</dbReference>
<keyword evidence="9" id="KW-1185">Reference proteome</keyword>
<evidence type="ECO:0000313" key="9">
    <source>
        <dbReference type="Proteomes" id="UP001611383"/>
    </source>
</evidence>
<dbReference type="Pfam" id="PF05193">
    <property type="entry name" value="Peptidase_M16_C"/>
    <property type="match status" value="2"/>
</dbReference>
<evidence type="ECO:0000313" key="8">
    <source>
        <dbReference type="EMBL" id="WNG52110.1"/>
    </source>
</evidence>
<organism evidence="8 9">
    <name type="scientific">Archangium minus</name>
    <dbReference type="NCBI Taxonomy" id="83450"/>
    <lineage>
        <taxon>Bacteria</taxon>
        <taxon>Pseudomonadati</taxon>
        <taxon>Myxococcota</taxon>
        <taxon>Myxococcia</taxon>
        <taxon>Myxococcales</taxon>
        <taxon>Cystobacterineae</taxon>
        <taxon>Archangiaceae</taxon>
        <taxon>Archangium</taxon>
    </lineage>
</organism>
<evidence type="ECO:0000256" key="5">
    <source>
        <dbReference type="SAM" id="SignalP"/>
    </source>
</evidence>
<dbReference type="PANTHER" id="PTHR11851">
    <property type="entry name" value="METALLOPROTEASE"/>
    <property type="match status" value="1"/>
</dbReference>
<feature type="domain" description="Peptidase M16 N-terminal" evidence="6">
    <location>
        <begin position="67"/>
        <end position="213"/>
    </location>
</feature>